<dbReference type="EMBL" id="JAUSTQ010000007">
    <property type="protein sequence ID" value="MDQ0159993.1"/>
    <property type="molecule type" value="Genomic_DNA"/>
</dbReference>
<name>A0ABT9VGC1_9BACI</name>
<dbReference type="Proteomes" id="UP001224359">
    <property type="component" value="Unassembled WGS sequence"/>
</dbReference>
<keyword evidence="2 5" id="KW-0812">Transmembrane</keyword>
<comment type="caution">
    <text evidence="7">The sequence shown here is derived from an EMBL/GenBank/DDBJ whole genome shotgun (WGS) entry which is preliminary data.</text>
</comment>
<protein>
    <submittedName>
        <fullName evidence="7">RDD family membrane protein YckC</fullName>
    </submittedName>
</protein>
<feature type="transmembrane region" description="Helical" evidence="5">
    <location>
        <begin position="9"/>
        <end position="26"/>
    </location>
</feature>
<evidence type="ECO:0000256" key="4">
    <source>
        <dbReference type="ARBA" id="ARBA00023136"/>
    </source>
</evidence>
<organism evidence="7 8">
    <name type="scientific">Alkalibacillus salilacus</name>
    <dbReference type="NCBI Taxonomy" id="284582"/>
    <lineage>
        <taxon>Bacteria</taxon>
        <taxon>Bacillati</taxon>
        <taxon>Bacillota</taxon>
        <taxon>Bacilli</taxon>
        <taxon>Bacillales</taxon>
        <taxon>Bacillaceae</taxon>
        <taxon>Alkalibacillus</taxon>
    </lineage>
</organism>
<comment type="subcellular location">
    <subcellularLocation>
        <location evidence="1">Membrane</location>
        <topology evidence="1">Multi-pass membrane protein</topology>
    </subcellularLocation>
</comment>
<evidence type="ECO:0000256" key="3">
    <source>
        <dbReference type="ARBA" id="ARBA00022989"/>
    </source>
</evidence>
<reference evidence="7 8" key="1">
    <citation type="submission" date="2023-07" db="EMBL/GenBank/DDBJ databases">
        <title>Genomic Encyclopedia of Type Strains, Phase IV (KMG-IV): sequencing the most valuable type-strain genomes for metagenomic binning, comparative biology and taxonomic classification.</title>
        <authorList>
            <person name="Goeker M."/>
        </authorList>
    </citation>
    <scope>NUCLEOTIDE SEQUENCE [LARGE SCALE GENOMIC DNA]</scope>
    <source>
        <strain evidence="7 8">DSM 16460</strain>
    </source>
</reference>
<evidence type="ECO:0000313" key="8">
    <source>
        <dbReference type="Proteomes" id="UP001224359"/>
    </source>
</evidence>
<keyword evidence="4 5" id="KW-0472">Membrane</keyword>
<gene>
    <name evidence="7" type="ORF">J2S77_001980</name>
</gene>
<evidence type="ECO:0000259" key="6">
    <source>
        <dbReference type="Pfam" id="PF06271"/>
    </source>
</evidence>
<feature type="transmembrane region" description="Helical" evidence="5">
    <location>
        <begin position="38"/>
        <end position="60"/>
    </location>
</feature>
<feature type="domain" description="RDD" evidence="6">
    <location>
        <begin position="2"/>
        <end position="123"/>
    </location>
</feature>
<evidence type="ECO:0000256" key="1">
    <source>
        <dbReference type="ARBA" id="ARBA00004141"/>
    </source>
</evidence>
<sequence length="133" mass="15338">MRQRVLARVYDYLILNLIVLICLYLFNVNSDFPLERNGYWSVYYVSYYILIPLLWSGYVIGKKFSNIRLTHSGGEDPTFKHTFLREFVGFYLLGILTLGGSLIASTVMMAVREDGRGIHDFIGGTRVFNAEEH</sequence>
<proteinExistence type="predicted"/>
<dbReference type="Pfam" id="PF06271">
    <property type="entry name" value="RDD"/>
    <property type="match status" value="1"/>
</dbReference>
<evidence type="ECO:0000256" key="5">
    <source>
        <dbReference type="SAM" id="Phobius"/>
    </source>
</evidence>
<evidence type="ECO:0000256" key="2">
    <source>
        <dbReference type="ARBA" id="ARBA00022692"/>
    </source>
</evidence>
<dbReference type="InterPro" id="IPR010432">
    <property type="entry name" value="RDD"/>
</dbReference>
<keyword evidence="3 5" id="KW-1133">Transmembrane helix</keyword>
<keyword evidence="8" id="KW-1185">Reference proteome</keyword>
<accession>A0ABT9VGC1</accession>
<dbReference type="RefSeq" id="WP_306976883.1">
    <property type="nucleotide sequence ID" value="NZ_JAUSTQ010000007.1"/>
</dbReference>
<evidence type="ECO:0000313" key="7">
    <source>
        <dbReference type="EMBL" id="MDQ0159993.1"/>
    </source>
</evidence>
<feature type="transmembrane region" description="Helical" evidence="5">
    <location>
        <begin position="90"/>
        <end position="111"/>
    </location>
</feature>